<keyword evidence="4" id="KW-1185">Reference proteome</keyword>
<dbReference type="EMBL" id="JAUJYO010000001">
    <property type="protein sequence ID" value="KAK1326305.1"/>
    <property type="molecule type" value="Genomic_DNA"/>
</dbReference>
<dbReference type="Proteomes" id="UP001180020">
    <property type="component" value="Unassembled WGS sequence"/>
</dbReference>
<evidence type="ECO:0000259" key="2">
    <source>
        <dbReference type="Pfam" id="PF09353"/>
    </source>
</evidence>
<evidence type="ECO:0000313" key="4">
    <source>
        <dbReference type="Proteomes" id="UP001180020"/>
    </source>
</evidence>
<dbReference type="PANTHER" id="PTHR36365">
    <property type="entry name" value="OS05G0500400 PROTEIN"/>
    <property type="match status" value="1"/>
</dbReference>
<protein>
    <recommendedName>
        <fullName evidence="2">DUF1995 domain-containing protein</fullName>
    </recommendedName>
</protein>
<feature type="region of interest" description="Disordered" evidence="1">
    <location>
        <begin position="1"/>
        <end position="28"/>
    </location>
</feature>
<comment type="caution">
    <text evidence="3">The sequence shown here is derived from an EMBL/GenBank/DDBJ whole genome shotgun (WGS) entry which is preliminary data.</text>
</comment>
<reference evidence="3" key="1">
    <citation type="journal article" date="2023" name="Nat. Commun.">
        <title>Diploid and tetraploid genomes of Acorus and the evolution of monocots.</title>
        <authorList>
            <person name="Ma L."/>
            <person name="Liu K.W."/>
            <person name="Li Z."/>
            <person name="Hsiao Y.Y."/>
            <person name="Qi Y."/>
            <person name="Fu T."/>
            <person name="Tang G.D."/>
            <person name="Zhang D."/>
            <person name="Sun W.H."/>
            <person name="Liu D.K."/>
            <person name="Li Y."/>
            <person name="Chen G.Z."/>
            <person name="Liu X.D."/>
            <person name="Liao X.Y."/>
            <person name="Jiang Y.T."/>
            <person name="Yu X."/>
            <person name="Hao Y."/>
            <person name="Huang J."/>
            <person name="Zhao X.W."/>
            <person name="Ke S."/>
            <person name="Chen Y.Y."/>
            <person name="Wu W.L."/>
            <person name="Hsu J.L."/>
            <person name="Lin Y.F."/>
            <person name="Huang M.D."/>
            <person name="Li C.Y."/>
            <person name="Huang L."/>
            <person name="Wang Z.W."/>
            <person name="Zhao X."/>
            <person name="Zhong W.Y."/>
            <person name="Peng D.H."/>
            <person name="Ahmad S."/>
            <person name="Lan S."/>
            <person name="Zhang J.S."/>
            <person name="Tsai W.C."/>
            <person name="Van de Peer Y."/>
            <person name="Liu Z.J."/>
        </authorList>
    </citation>
    <scope>NUCLEOTIDE SEQUENCE</scope>
    <source>
        <strain evidence="3">CP</strain>
    </source>
</reference>
<accession>A0AAV9FK26</accession>
<dbReference type="InterPro" id="IPR018962">
    <property type="entry name" value="DUF1995"/>
</dbReference>
<evidence type="ECO:0000313" key="3">
    <source>
        <dbReference type="EMBL" id="KAK1326305.1"/>
    </source>
</evidence>
<feature type="domain" description="DUF1995" evidence="2">
    <location>
        <begin position="73"/>
        <end position="294"/>
    </location>
</feature>
<gene>
    <name evidence="3" type="ORF">QJS10_CPA01g01026</name>
</gene>
<evidence type="ECO:0000256" key="1">
    <source>
        <dbReference type="SAM" id="MobiDB-lite"/>
    </source>
</evidence>
<name>A0AAV9FK26_ACOCL</name>
<dbReference type="AlphaFoldDB" id="A0AAV9FK26"/>
<dbReference type="PANTHER" id="PTHR36365:SF1">
    <property type="entry name" value="OS05G0500400 PROTEIN"/>
    <property type="match status" value="1"/>
</dbReference>
<dbReference type="GO" id="GO:0009507">
    <property type="term" value="C:chloroplast"/>
    <property type="evidence" value="ECO:0007669"/>
    <property type="project" value="TreeGrafter"/>
</dbReference>
<reference evidence="3" key="2">
    <citation type="submission" date="2023-06" db="EMBL/GenBank/DDBJ databases">
        <authorList>
            <person name="Ma L."/>
            <person name="Liu K.-W."/>
            <person name="Li Z."/>
            <person name="Hsiao Y.-Y."/>
            <person name="Qi Y."/>
            <person name="Fu T."/>
            <person name="Tang G."/>
            <person name="Zhang D."/>
            <person name="Sun W.-H."/>
            <person name="Liu D.-K."/>
            <person name="Li Y."/>
            <person name="Chen G.-Z."/>
            <person name="Liu X.-D."/>
            <person name="Liao X.-Y."/>
            <person name="Jiang Y.-T."/>
            <person name="Yu X."/>
            <person name="Hao Y."/>
            <person name="Huang J."/>
            <person name="Zhao X.-W."/>
            <person name="Ke S."/>
            <person name="Chen Y.-Y."/>
            <person name="Wu W.-L."/>
            <person name="Hsu J.-L."/>
            <person name="Lin Y.-F."/>
            <person name="Huang M.-D."/>
            <person name="Li C.-Y."/>
            <person name="Huang L."/>
            <person name="Wang Z.-W."/>
            <person name="Zhao X."/>
            <person name="Zhong W.-Y."/>
            <person name="Peng D.-H."/>
            <person name="Ahmad S."/>
            <person name="Lan S."/>
            <person name="Zhang J.-S."/>
            <person name="Tsai W.-C."/>
            <person name="Van De Peer Y."/>
            <person name="Liu Z.-J."/>
        </authorList>
    </citation>
    <scope>NUCLEOTIDE SEQUENCE</scope>
    <source>
        <strain evidence="3">CP</strain>
        <tissue evidence="3">Leaves</tissue>
    </source>
</reference>
<proteinExistence type="predicted"/>
<sequence length="399" mass="44146">MASSNLKVPIQTPPKRRTPLNPSNPLPKTLLPPLPTHLLPHPHLSLSPKKSLFITSQTHLSSLQNPSNPLKPPTTKEQAILQLKSCLSSSLSKPINNPALLGKLKKPKQQPRFQVELPVIDDSPDSLSSLFFDVFADLPIKKKGGPVRILVLWPSIEPTFASGELSNAVENSVLDEVEVGSLSSADVVVFAAPEADQVEMIRRVCDGVYAKPVVVLNPKWESFIDGEKALVGFLGSFEVVYSFMGLEVRGLLSKRKGVVFKSGREDWVVFVEVEDGELKAVSKFKKRPSIREVETVLYNVMAATSPITKSVKFIRDLATSVTGKKERSNLLVKNVFLEVLDSSFVRKWDLKAVSKFKRRPSIREVETVLYNVMAATSPITKSVKFIRDLATSVTGKKER</sequence>
<organism evidence="3 4">
    <name type="scientific">Acorus calamus</name>
    <name type="common">Sweet flag</name>
    <dbReference type="NCBI Taxonomy" id="4465"/>
    <lineage>
        <taxon>Eukaryota</taxon>
        <taxon>Viridiplantae</taxon>
        <taxon>Streptophyta</taxon>
        <taxon>Embryophyta</taxon>
        <taxon>Tracheophyta</taxon>
        <taxon>Spermatophyta</taxon>
        <taxon>Magnoliopsida</taxon>
        <taxon>Liliopsida</taxon>
        <taxon>Acoraceae</taxon>
        <taxon>Acorus</taxon>
    </lineage>
</organism>
<dbReference type="Pfam" id="PF09353">
    <property type="entry name" value="DUF1995"/>
    <property type="match status" value="1"/>
</dbReference>